<feature type="compositionally biased region" description="Low complexity" evidence="17">
    <location>
        <begin position="158"/>
        <end position="169"/>
    </location>
</feature>
<evidence type="ECO:0000256" key="7">
    <source>
        <dbReference type="ARBA" id="ARBA00022741"/>
    </source>
</evidence>
<sequence>MNGSSSKTSRASSSYKDKEDDAREDALSSSSHSTPPRHHRNSSSTHKRRSHDHESSGGKRRRRASVTPPDASSRRSRSRSSSRIRKRRRSPLTPPAVTKNRDYDRRSCDYRSSRDVRRDNGTSSSRRSQRRVRRSPFRMTSSARRSQRRNSRRRRSRSSSTSSSSSDSSVPEVKSMNEMRMQSSLLGEIMNRHQDVRLDREKKSSKRHTEHSSRKRSHRNRRRTPTPESSESTSSSSSRSPTPYVATSTHNVPPPPPPPVSLANIPPPSSVIPPPPTPIAVDAVSYQSLSAYGTQFTFNSQYPYSSIPPPPYAQPPPLPPALPEKEPIIPPPPLPPMPSTMPPTMPSNLPASVPPIPISSIPQPPTMPFQTAPVLLPAQAPPVIMPQPPPPLPSIVQHPVVSSLPLPKLSVPPPVSTPVQIPVPTSSNCATTRKTPQNAPKRLFCRPLVLNKRLKLNEDPENWGCSTIEKYNIKVQVGEGTYGQVYKAVDKITHEVVALKKVRLENEKEGFPITAVREIKILRQLNHKNVVRLIDIVTDKQTAADFRKDKGAFYLVFEYLDHDLMGLLDSQLVEFNDDQIASFTKQLISGLEYCHSVRFLHRDIKCSNILLNNKGEIKLADFGLARLYDEDQDRPYTNRVITLWYRPPELLLGEERYTTAVDVWSVGCIVGELYTRKPLFQGNSEMAQLDVISRICGTPSPENWPDVTRLPLYPSFRPRRTYCRCLRESFAFIKEKALDLLDRMLELDPKRRITAKSALVHPWLRDVDPSKIEPPKLPDWQDCHEMWSKRQRRIRQSTASAKTFLLQSQSIEFSSRTAVSLFTV</sequence>
<dbReference type="FunFam" id="1.10.510.10:FF:000415">
    <property type="entry name" value="CMGC/CDK/CRK7 protein kinase, variant"/>
    <property type="match status" value="1"/>
</dbReference>
<dbReference type="PROSITE" id="PS00107">
    <property type="entry name" value="PROTEIN_KINASE_ATP"/>
    <property type="match status" value="1"/>
</dbReference>
<evidence type="ECO:0000256" key="17">
    <source>
        <dbReference type="SAM" id="MobiDB-lite"/>
    </source>
</evidence>
<feature type="compositionally biased region" description="Basic and acidic residues" evidence="17">
    <location>
        <begin position="15"/>
        <end position="26"/>
    </location>
</feature>
<organism evidence="19 20">
    <name type="scientific">Gnathostoma spinigerum</name>
    <dbReference type="NCBI Taxonomy" id="75299"/>
    <lineage>
        <taxon>Eukaryota</taxon>
        <taxon>Metazoa</taxon>
        <taxon>Ecdysozoa</taxon>
        <taxon>Nematoda</taxon>
        <taxon>Chromadorea</taxon>
        <taxon>Rhabditida</taxon>
        <taxon>Spirurina</taxon>
        <taxon>Gnathostomatomorpha</taxon>
        <taxon>Gnathostomatoidea</taxon>
        <taxon>Gnathostomatidae</taxon>
        <taxon>Gnathostoma</taxon>
    </lineage>
</organism>
<dbReference type="PANTHER" id="PTHR24056">
    <property type="entry name" value="CELL DIVISION PROTEIN KINASE"/>
    <property type="match status" value="1"/>
</dbReference>
<comment type="catalytic activity">
    <reaction evidence="13">
        <text>L-threonyl-[protein] + ATP = O-phospho-L-threonyl-[protein] + ADP + H(+)</text>
        <dbReference type="Rhea" id="RHEA:46608"/>
        <dbReference type="Rhea" id="RHEA-COMP:11060"/>
        <dbReference type="Rhea" id="RHEA-COMP:11605"/>
        <dbReference type="ChEBI" id="CHEBI:15378"/>
        <dbReference type="ChEBI" id="CHEBI:30013"/>
        <dbReference type="ChEBI" id="CHEBI:30616"/>
        <dbReference type="ChEBI" id="CHEBI:61977"/>
        <dbReference type="ChEBI" id="CHEBI:456216"/>
        <dbReference type="EC" id="2.7.11.22"/>
    </reaction>
</comment>
<proteinExistence type="inferred from homology"/>
<protein>
    <recommendedName>
        <fullName evidence="11">Cyclin-dependent kinase 12</fullName>
        <ecNumber evidence="4">2.7.11.22</ecNumber>
        <ecNumber evidence="3">2.7.11.23</ecNumber>
    </recommendedName>
    <alternativeName>
        <fullName evidence="12">Cell division protein kinase 12</fullName>
    </alternativeName>
</protein>
<dbReference type="InterPro" id="IPR008271">
    <property type="entry name" value="Ser/Thr_kinase_AS"/>
</dbReference>
<feature type="compositionally biased region" description="Basic and acidic residues" evidence="17">
    <location>
        <begin position="190"/>
        <end position="202"/>
    </location>
</feature>
<feature type="region of interest" description="Disordered" evidence="17">
    <location>
        <begin position="1"/>
        <end position="273"/>
    </location>
</feature>
<feature type="compositionally biased region" description="Low complexity" evidence="17">
    <location>
        <begin position="226"/>
        <end position="243"/>
    </location>
</feature>
<evidence type="ECO:0000256" key="5">
    <source>
        <dbReference type="ARBA" id="ARBA00022527"/>
    </source>
</evidence>
<keyword evidence="7 16" id="KW-0547">Nucleotide-binding</keyword>
<feature type="binding site" evidence="16">
    <location>
        <position position="500"/>
    </location>
    <ligand>
        <name>ATP</name>
        <dbReference type="ChEBI" id="CHEBI:30616"/>
    </ligand>
</feature>
<dbReference type="GO" id="GO:0005634">
    <property type="term" value="C:nucleus"/>
    <property type="evidence" value="ECO:0007669"/>
    <property type="project" value="UniProtKB-SubCell"/>
</dbReference>
<evidence type="ECO:0000256" key="11">
    <source>
        <dbReference type="ARBA" id="ARBA00040213"/>
    </source>
</evidence>
<dbReference type="Gene3D" id="1.10.510.10">
    <property type="entry name" value="Transferase(Phosphotransferase) domain 1"/>
    <property type="match status" value="1"/>
</dbReference>
<feature type="compositionally biased region" description="Basic and acidic residues" evidence="17">
    <location>
        <begin position="99"/>
        <end position="120"/>
    </location>
</feature>
<feature type="region of interest" description="Disordered" evidence="17">
    <location>
        <begin position="307"/>
        <end position="327"/>
    </location>
</feature>
<dbReference type="FunFam" id="3.30.200.20:FF:000074">
    <property type="entry name" value="cyclin-dependent kinase 12 isoform X2"/>
    <property type="match status" value="1"/>
</dbReference>
<feature type="compositionally biased region" description="Basic residues" evidence="17">
    <location>
        <begin position="145"/>
        <end position="157"/>
    </location>
</feature>
<feature type="compositionally biased region" description="Pro residues" evidence="17">
    <location>
        <begin position="252"/>
        <end position="273"/>
    </location>
</feature>
<dbReference type="InterPro" id="IPR011009">
    <property type="entry name" value="Kinase-like_dom_sf"/>
</dbReference>
<dbReference type="InterPro" id="IPR050108">
    <property type="entry name" value="CDK"/>
</dbReference>
<evidence type="ECO:0000256" key="4">
    <source>
        <dbReference type="ARBA" id="ARBA00012425"/>
    </source>
</evidence>
<feature type="compositionally biased region" description="Basic residues" evidence="17">
    <location>
        <begin position="203"/>
        <end position="224"/>
    </location>
</feature>
<dbReference type="SUPFAM" id="SSF56112">
    <property type="entry name" value="Protein kinase-like (PK-like)"/>
    <property type="match status" value="1"/>
</dbReference>
<comment type="catalytic activity">
    <reaction evidence="14">
        <text>L-seryl-[protein] + ATP = O-phospho-L-seryl-[protein] + ADP + H(+)</text>
        <dbReference type="Rhea" id="RHEA:17989"/>
        <dbReference type="Rhea" id="RHEA-COMP:9863"/>
        <dbReference type="Rhea" id="RHEA-COMP:11604"/>
        <dbReference type="ChEBI" id="CHEBI:15378"/>
        <dbReference type="ChEBI" id="CHEBI:29999"/>
        <dbReference type="ChEBI" id="CHEBI:30616"/>
        <dbReference type="ChEBI" id="CHEBI:83421"/>
        <dbReference type="ChEBI" id="CHEBI:456216"/>
        <dbReference type="EC" id="2.7.11.22"/>
    </reaction>
</comment>
<evidence type="ECO:0000256" key="14">
    <source>
        <dbReference type="ARBA" id="ARBA00048367"/>
    </source>
</evidence>
<dbReference type="GO" id="GO:0008353">
    <property type="term" value="F:RNA polymerase II CTD heptapeptide repeat kinase activity"/>
    <property type="evidence" value="ECO:0007669"/>
    <property type="project" value="UniProtKB-EC"/>
</dbReference>
<dbReference type="Pfam" id="PF00069">
    <property type="entry name" value="Pkinase"/>
    <property type="match status" value="1"/>
</dbReference>
<comment type="subcellular location">
    <subcellularLocation>
        <location evidence="1">Nucleus</location>
    </subcellularLocation>
</comment>
<evidence type="ECO:0000256" key="1">
    <source>
        <dbReference type="ARBA" id="ARBA00004123"/>
    </source>
</evidence>
<feature type="compositionally biased region" description="Basic residues" evidence="17">
    <location>
        <begin position="35"/>
        <end position="50"/>
    </location>
</feature>
<dbReference type="Proteomes" id="UP001608902">
    <property type="component" value="Unassembled WGS sequence"/>
</dbReference>
<gene>
    <name evidence="19" type="ORF">AB6A40_008750</name>
</gene>
<dbReference type="PROSITE" id="PS50011">
    <property type="entry name" value="PROTEIN_KINASE_DOM"/>
    <property type="match status" value="1"/>
</dbReference>
<evidence type="ECO:0000256" key="16">
    <source>
        <dbReference type="PROSITE-ProRule" id="PRU10141"/>
    </source>
</evidence>
<dbReference type="GO" id="GO:0005524">
    <property type="term" value="F:ATP binding"/>
    <property type="evidence" value="ECO:0007669"/>
    <property type="project" value="UniProtKB-UniRule"/>
</dbReference>
<evidence type="ECO:0000256" key="8">
    <source>
        <dbReference type="ARBA" id="ARBA00022777"/>
    </source>
</evidence>
<name>A0ABD6EQC8_9BILA</name>
<keyword evidence="8" id="KW-0418">Kinase</keyword>
<keyword evidence="9 16" id="KW-0067">ATP-binding</keyword>
<keyword evidence="20" id="KW-1185">Reference proteome</keyword>
<dbReference type="EC" id="2.7.11.22" evidence="4"/>
<dbReference type="EMBL" id="JBGFUD010008376">
    <property type="protein sequence ID" value="MFH4982041.1"/>
    <property type="molecule type" value="Genomic_DNA"/>
</dbReference>
<evidence type="ECO:0000256" key="9">
    <source>
        <dbReference type="ARBA" id="ARBA00022840"/>
    </source>
</evidence>
<dbReference type="PANTHER" id="PTHR24056:SF546">
    <property type="entry name" value="CYCLIN-DEPENDENT KINASE 12"/>
    <property type="match status" value="1"/>
</dbReference>
<feature type="compositionally biased region" description="Low complexity" evidence="17">
    <location>
        <begin position="1"/>
        <end position="14"/>
    </location>
</feature>
<evidence type="ECO:0000259" key="18">
    <source>
        <dbReference type="PROSITE" id="PS50011"/>
    </source>
</evidence>
<evidence type="ECO:0000256" key="2">
    <source>
        <dbReference type="ARBA" id="ARBA00006485"/>
    </source>
</evidence>
<dbReference type="InterPro" id="IPR000719">
    <property type="entry name" value="Prot_kinase_dom"/>
</dbReference>
<comment type="caution">
    <text evidence="19">The sequence shown here is derived from an EMBL/GenBank/DDBJ whole genome shotgun (WGS) entry which is preliminary data.</text>
</comment>
<keyword evidence="10" id="KW-0539">Nucleus</keyword>
<evidence type="ECO:0000256" key="13">
    <source>
        <dbReference type="ARBA" id="ARBA00047811"/>
    </source>
</evidence>
<evidence type="ECO:0000256" key="10">
    <source>
        <dbReference type="ARBA" id="ARBA00023242"/>
    </source>
</evidence>
<comment type="similarity">
    <text evidence="2">Belongs to the protein kinase superfamily. CMGC Ser/Thr protein kinase family. CDC2/CDKX subfamily.</text>
</comment>
<dbReference type="PROSITE" id="PS00108">
    <property type="entry name" value="PROTEIN_KINASE_ST"/>
    <property type="match status" value="1"/>
</dbReference>
<evidence type="ECO:0000256" key="6">
    <source>
        <dbReference type="ARBA" id="ARBA00022679"/>
    </source>
</evidence>
<evidence type="ECO:0000313" key="19">
    <source>
        <dbReference type="EMBL" id="MFH4982041.1"/>
    </source>
</evidence>
<keyword evidence="5" id="KW-0723">Serine/threonine-protein kinase</keyword>
<dbReference type="Gene3D" id="3.30.200.20">
    <property type="entry name" value="Phosphorylase Kinase, domain 1"/>
    <property type="match status" value="1"/>
</dbReference>
<accession>A0ABD6EQC8</accession>
<feature type="compositionally biased region" description="Basic residues" evidence="17">
    <location>
        <begin position="74"/>
        <end position="90"/>
    </location>
</feature>
<feature type="domain" description="Protein kinase" evidence="18">
    <location>
        <begin position="471"/>
        <end position="764"/>
    </location>
</feature>
<evidence type="ECO:0000256" key="12">
    <source>
        <dbReference type="ARBA" id="ARBA00041920"/>
    </source>
</evidence>
<dbReference type="EC" id="2.7.11.23" evidence="3"/>
<dbReference type="GO" id="GO:0004693">
    <property type="term" value="F:cyclin-dependent protein serine/threonine kinase activity"/>
    <property type="evidence" value="ECO:0007669"/>
    <property type="project" value="UniProtKB-EC"/>
</dbReference>
<evidence type="ECO:0000313" key="20">
    <source>
        <dbReference type="Proteomes" id="UP001608902"/>
    </source>
</evidence>
<reference evidence="19 20" key="1">
    <citation type="submission" date="2024-08" db="EMBL/GenBank/DDBJ databases">
        <title>Gnathostoma spinigerum genome.</title>
        <authorList>
            <person name="Gonzalez-Bertolin B."/>
            <person name="Monzon S."/>
            <person name="Zaballos A."/>
            <person name="Jimenez P."/>
            <person name="Dekumyoy P."/>
            <person name="Varona S."/>
            <person name="Cuesta I."/>
            <person name="Sumanam S."/>
            <person name="Adisakwattana P."/>
            <person name="Gasser R.B."/>
            <person name="Hernandez-Gonzalez A."/>
            <person name="Young N.D."/>
            <person name="Perteguer M.J."/>
        </authorList>
    </citation>
    <scope>NUCLEOTIDE SEQUENCE [LARGE SCALE GENOMIC DNA]</scope>
    <source>
        <strain evidence="19">AL3</strain>
        <tissue evidence="19">Liver</tissue>
    </source>
</reference>
<feature type="compositionally biased region" description="Basic residues" evidence="17">
    <location>
        <begin position="127"/>
        <end position="136"/>
    </location>
</feature>
<dbReference type="InterPro" id="IPR017441">
    <property type="entry name" value="Protein_kinase_ATP_BS"/>
</dbReference>
<evidence type="ECO:0000256" key="15">
    <source>
        <dbReference type="ARBA" id="ARBA00049280"/>
    </source>
</evidence>
<dbReference type="SMART" id="SM00220">
    <property type="entry name" value="S_TKc"/>
    <property type="match status" value="1"/>
</dbReference>
<comment type="catalytic activity">
    <reaction evidence="15">
        <text>[DNA-directed RNA polymerase] + ATP = phospho-[DNA-directed RNA polymerase] + ADP + H(+)</text>
        <dbReference type="Rhea" id="RHEA:10216"/>
        <dbReference type="Rhea" id="RHEA-COMP:11321"/>
        <dbReference type="Rhea" id="RHEA-COMP:11322"/>
        <dbReference type="ChEBI" id="CHEBI:15378"/>
        <dbReference type="ChEBI" id="CHEBI:30616"/>
        <dbReference type="ChEBI" id="CHEBI:43176"/>
        <dbReference type="ChEBI" id="CHEBI:68546"/>
        <dbReference type="ChEBI" id="CHEBI:456216"/>
        <dbReference type="EC" id="2.7.11.23"/>
    </reaction>
</comment>
<evidence type="ECO:0000256" key="3">
    <source>
        <dbReference type="ARBA" id="ARBA00012409"/>
    </source>
</evidence>
<dbReference type="AlphaFoldDB" id="A0ABD6EQC8"/>
<keyword evidence="6" id="KW-0808">Transferase</keyword>